<comment type="subcellular location">
    <subcellularLocation>
        <location evidence="2">Cytoplasm</location>
    </subcellularLocation>
</comment>
<keyword evidence="2" id="KW-0963">Cytoplasm</keyword>
<dbReference type="InterPro" id="IPR006015">
    <property type="entry name" value="Universal_stress_UspA"/>
</dbReference>
<gene>
    <name evidence="4" type="ORF">DX873_17000</name>
</gene>
<name>A0A371JLG3_9FLAO</name>
<dbReference type="InterPro" id="IPR014729">
    <property type="entry name" value="Rossmann-like_a/b/a_fold"/>
</dbReference>
<dbReference type="InterPro" id="IPR006016">
    <property type="entry name" value="UspA"/>
</dbReference>
<evidence type="ECO:0000256" key="2">
    <source>
        <dbReference type="PIRNR" id="PIRNR006276"/>
    </source>
</evidence>
<dbReference type="OrthoDB" id="9788959at2"/>
<protein>
    <recommendedName>
        <fullName evidence="2">Universal stress protein</fullName>
    </recommendedName>
</protein>
<dbReference type="PRINTS" id="PR01438">
    <property type="entry name" value="UNVRSLSTRESS"/>
</dbReference>
<comment type="caution">
    <text evidence="4">The sequence shown here is derived from an EMBL/GenBank/DDBJ whole genome shotgun (WGS) entry which is preliminary data.</text>
</comment>
<dbReference type="Gene3D" id="3.40.50.620">
    <property type="entry name" value="HUPs"/>
    <property type="match status" value="1"/>
</dbReference>
<dbReference type="PANTHER" id="PTHR46268:SF6">
    <property type="entry name" value="UNIVERSAL STRESS PROTEIN UP12"/>
    <property type="match status" value="1"/>
</dbReference>
<keyword evidence="5" id="KW-1185">Reference proteome</keyword>
<evidence type="ECO:0000313" key="4">
    <source>
        <dbReference type="EMBL" id="RDY57851.1"/>
    </source>
</evidence>
<reference evidence="4 5" key="1">
    <citation type="submission" date="2018-08" db="EMBL/GenBank/DDBJ databases">
        <title>Muricauda nanhaiensis sp. nov., isolated from seawater of the South China Sea.</title>
        <authorList>
            <person name="Dang Y."/>
        </authorList>
    </citation>
    <scope>NUCLEOTIDE SEQUENCE [LARGE SCALE GENOMIC DNA]</scope>
    <source>
        <strain evidence="4 5">SM1704</strain>
    </source>
</reference>
<dbReference type="PANTHER" id="PTHR46268">
    <property type="entry name" value="STRESS RESPONSE PROTEIN NHAX"/>
    <property type="match status" value="1"/>
</dbReference>
<comment type="similarity">
    <text evidence="1 2">Belongs to the universal stress protein A family.</text>
</comment>
<dbReference type="Pfam" id="PF00582">
    <property type="entry name" value="Usp"/>
    <property type="match status" value="1"/>
</dbReference>
<dbReference type="GO" id="GO:0005737">
    <property type="term" value="C:cytoplasm"/>
    <property type="evidence" value="ECO:0007669"/>
    <property type="project" value="UniProtKB-SubCell"/>
</dbReference>
<dbReference type="Proteomes" id="UP000261828">
    <property type="component" value="Unassembled WGS sequence"/>
</dbReference>
<evidence type="ECO:0000256" key="1">
    <source>
        <dbReference type="ARBA" id="ARBA00008791"/>
    </source>
</evidence>
<organism evidence="4 5">
    <name type="scientific">Flagellimonas nanhaiensis</name>
    <dbReference type="NCBI Taxonomy" id="2292706"/>
    <lineage>
        <taxon>Bacteria</taxon>
        <taxon>Pseudomonadati</taxon>
        <taxon>Bacteroidota</taxon>
        <taxon>Flavobacteriia</taxon>
        <taxon>Flavobacteriales</taxon>
        <taxon>Flavobacteriaceae</taxon>
        <taxon>Flagellimonas</taxon>
    </lineage>
</organism>
<dbReference type="CDD" id="cd00293">
    <property type="entry name" value="USP-like"/>
    <property type="match status" value="1"/>
</dbReference>
<evidence type="ECO:0000313" key="5">
    <source>
        <dbReference type="Proteomes" id="UP000261828"/>
    </source>
</evidence>
<feature type="domain" description="UspA" evidence="3">
    <location>
        <begin position="8"/>
        <end position="155"/>
    </location>
</feature>
<evidence type="ECO:0000259" key="3">
    <source>
        <dbReference type="Pfam" id="PF00582"/>
    </source>
</evidence>
<dbReference type="SUPFAM" id="SSF52402">
    <property type="entry name" value="Adenine nucleotide alpha hydrolases-like"/>
    <property type="match status" value="1"/>
</dbReference>
<sequence>MNKLKKMKKRVCIALDTSPAAEKIAAVGYQHAKALNAELVLVHVVYDVSMYSVDYDPIMGYSGFLIDSNLKSVKNLKDEAKKFLKATSVHLGDGSIKTKVMNGPVKDAILSFVKDKEVDLLVIGTHSHSMLENMFMGNIALKLVKHCPIPLLVVPIK</sequence>
<proteinExistence type="inferred from homology"/>
<dbReference type="PIRSF" id="PIRSF006276">
    <property type="entry name" value="UspA"/>
    <property type="match status" value="1"/>
</dbReference>
<dbReference type="EMBL" id="QTJX01000006">
    <property type="protein sequence ID" value="RDY57851.1"/>
    <property type="molecule type" value="Genomic_DNA"/>
</dbReference>
<accession>A0A371JLG3</accession>
<dbReference type="AlphaFoldDB" id="A0A371JLG3"/>